<dbReference type="SMART" id="SM00491">
    <property type="entry name" value="HELICc2"/>
    <property type="match status" value="1"/>
</dbReference>
<evidence type="ECO:0000259" key="1">
    <source>
        <dbReference type="SMART" id="SM00491"/>
    </source>
</evidence>
<dbReference type="GO" id="GO:0006139">
    <property type="term" value="P:nucleobase-containing compound metabolic process"/>
    <property type="evidence" value="ECO:0007669"/>
    <property type="project" value="InterPro"/>
</dbReference>
<dbReference type="SUPFAM" id="SSF52540">
    <property type="entry name" value="P-loop containing nucleoside triphosphate hydrolases"/>
    <property type="match status" value="1"/>
</dbReference>
<reference evidence="2 3" key="1">
    <citation type="submission" date="2023-09" db="EMBL/GenBank/DDBJ databases">
        <title>Analysis of phage genome (vB_Yru_GN1) of the bacterium (Yersinia ruckeri).</title>
        <authorList>
            <person name="Ganjoor M.S."/>
            <person name="Bouzari M."/>
            <person name="Soleimani-Delfan A."/>
        </authorList>
    </citation>
    <scope>NUCLEOTIDE SEQUENCE [LARGE SCALE GENOMIC DNA]</scope>
    <source>
        <strain evidence="3">vB_Yru_GN1</strain>
    </source>
</reference>
<dbReference type="GO" id="GO:0003678">
    <property type="term" value="F:DNA helicase activity"/>
    <property type="evidence" value="ECO:0007669"/>
    <property type="project" value="TreeGrafter"/>
</dbReference>
<dbReference type="GO" id="GO:0016818">
    <property type="term" value="F:hydrolase activity, acting on acid anhydrides, in phosphorus-containing anhydrides"/>
    <property type="evidence" value="ECO:0007669"/>
    <property type="project" value="InterPro"/>
</dbReference>
<keyword evidence="2" id="KW-0067">ATP-binding</keyword>
<dbReference type="GO" id="GO:0003677">
    <property type="term" value="F:DNA binding"/>
    <property type="evidence" value="ECO:0007669"/>
    <property type="project" value="InterPro"/>
</dbReference>
<dbReference type="Pfam" id="PF13307">
    <property type="entry name" value="Helicase_C_2"/>
    <property type="match status" value="1"/>
</dbReference>
<keyword evidence="2" id="KW-0347">Helicase</keyword>
<dbReference type="GO" id="GO:0005524">
    <property type="term" value="F:ATP binding"/>
    <property type="evidence" value="ECO:0007669"/>
    <property type="project" value="InterPro"/>
</dbReference>
<accession>A0AA86JHJ0</accession>
<organism evidence="2 3">
    <name type="scientific">Yersinia phage vB_Yru_GN1</name>
    <dbReference type="NCBI Taxonomy" id="3074381"/>
    <lineage>
        <taxon>Viruses</taxon>
        <taxon>Duplodnaviria</taxon>
        <taxon>Heunggongvirae</taxon>
        <taxon>Uroviricota</taxon>
        <taxon>Caudoviricetes</taxon>
        <taxon>Caudoviricetes incertae sedis</taxon>
        <taxon>Sepahanvirus</taxon>
        <taxon>Sepahanvirus vB-Yru-GN1</taxon>
    </lineage>
</organism>
<keyword evidence="3" id="KW-1185">Reference proteome</keyword>
<evidence type="ECO:0000313" key="2">
    <source>
        <dbReference type="EMBL" id="BES79775.1"/>
    </source>
</evidence>
<protein>
    <submittedName>
        <fullName evidence="2">DNA helicase</fullName>
    </submittedName>
</protein>
<proteinExistence type="predicted"/>
<dbReference type="Proteomes" id="UP001304813">
    <property type="component" value="Segment"/>
</dbReference>
<dbReference type="InterPro" id="IPR006555">
    <property type="entry name" value="ATP-dep_Helicase_C"/>
</dbReference>
<sequence length="540" mass="63220">MITEAEVLKVLKEGIPKRNNDSLVRGLGLSPSITVKNFDPRPYQLELLTQIINEIIHNGKRDILLNLPTGSGKSFIAEALTMLLDHYGITSIEPFSKNIVLTFRNNLIDQYLKSFKYMYNMKGKSNYKCLLNYRPVGSKTKCVAKGSHTCDSRFTCEYFLSRTNFYKSQSMVTNYNWYVYNFNVLDLPLLTGTLVMDEVHTCFDILDEIFNINLDKLADKARIYHERVNPGVPFEESQLHSNIKNRAFSDAEGILSSMEELLYEFDDILSELDKYLNLREELSLLKIIEDFNVPPELSKVDRVKYVFRKIIRRNHSRYDNQVNIFMSATITKEFFTDHLYEADESKLLYINMDPIFPKENRPLYSMKSLPTFNYDKMNDKEFLDIWSNIIMKITDFHKNDKGFIYVNSYAQARELKTRFYKNPRFIINDNASNATTTLKRFMQDKSNLVLISPVIQEGYSFDDDMSRFQIIAKVPFVNSSLIKEYGEKYYYQKTVIALLQIIGRSVRNPTDYASTYMIDSAWKLLNKYLPNWFNEAVIEK</sequence>
<dbReference type="InterPro" id="IPR006935">
    <property type="entry name" value="Helicase/UvrB_N"/>
</dbReference>
<dbReference type="PANTHER" id="PTHR11472">
    <property type="entry name" value="DNA REPAIR DEAD HELICASE RAD3/XP-D SUBFAMILY MEMBER"/>
    <property type="match status" value="1"/>
</dbReference>
<dbReference type="PANTHER" id="PTHR11472:SF34">
    <property type="entry name" value="REGULATOR OF TELOMERE ELONGATION HELICASE 1"/>
    <property type="match status" value="1"/>
</dbReference>
<keyword evidence="2" id="KW-0378">Hydrolase</keyword>
<dbReference type="InterPro" id="IPR027417">
    <property type="entry name" value="P-loop_NTPase"/>
</dbReference>
<feature type="domain" description="ATP-dependent helicase C-terminal" evidence="1">
    <location>
        <begin position="409"/>
        <end position="522"/>
    </location>
</feature>
<dbReference type="InterPro" id="IPR045028">
    <property type="entry name" value="DinG/Rad3-like"/>
</dbReference>
<evidence type="ECO:0000313" key="3">
    <source>
        <dbReference type="Proteomes" id="UP001304813"/>
    </source>
</evidence>
<dbReference type="Gene3D" id="3.40.50.300">
    <property type="entry name" value="P-loop containing nucleotide triphosphate hydrolases"/>
    <property type="match status" value="2"/>
</dbReference>
<dbReference type="EMBL" id="LC779065">
    <property type="protein sequence ID" value="BES79775.1"/>
    <property type="molecule type" value="Genomic_DNA"/>
</dbReference>
<name>A0AA86JHJ0_9CAUD</name>
<dbReference type="Pfam" id="PF04851">
    <property type="entry name" value="ResIII"/>
    <property type="match status" value="1"/>
</dbReference>
<keyword evidence="2" id="KW-0547">Nucleotide-binding</keyword>